<dbReference type="Pfam" id="PF02913">
    <property type="entry name" value="FAD-oxidase_C"/>
    <property type="match status" value="1"/>
</dbReference>
<dbReference type="EMBL" id="LAZR01049986">
    <property type="protein sequence ID" value="KKK88358.1"/>
    <property type="molecule type" value="Genomic_DNA"/>
</dbReference>
<name>A0A0F8Z3T8_9ZZZZ</name>
<dbReference type="InterPro" id="IPR016164">
    <property type="entry name" value="FAD-linked_Oxase-like_C"/>
</dbReference>
<evidence type="ECO:0000256" key="2">
    <source>
        <dbReference type="ARBA" id="ARBA00022827"/>
    </source>
</evidence>
<dbReference type="SUPFAM" id="SSF55103">
    <property type="entry name" value="FAD-linked oxidases, C-terminal domain"/>
    <property type="match status" value="1"/>
</dbReference>
<organism evidence="4">
    <name type="scientific">marine sediment metagenome</name>
    <dbReference type="NCBI Taxonomy" id="412755"/>
    <lineage>
        <taxon>unclassified sequences</taxon>
        <taxon>metagenomes</taxon>
        <taxon>ecological metagenomes</taxon>
    </lineage>
</organism>
<sequence length="123" mass="13324">MRLGSTEEAYLLCKAAALPTHLPALIESLETVDGPPHILALPTVGVVYASWPRLENAEAAIGRLRTAVTAADGSLVLERCPLDIKPRLDVFGDPPPSLDLMRRVKEQFDPKGVLSPGRYLGRL</sequence>
<gene>
    <name evidence="4" type="ORF">LCGC14_2743990</name>
</gene>
<accession>A0A0F8Z3T8</accession>
<dbReference type="AlphaFoldDB" id="A0A0F8Z3T8"/>
<feature type="domain" description="FAD-binding oxidoreductase/transferase type 4 C-terminal" evidence="3">
    <location>
        <begin position="96"/>
        <end position="118"/>
    </location>
</feature>
<keyword evidence="2" id="KW-0274">FAD</keyword>
<keyword evidence="1" id="KW-0285">Flavoprotein</keyword>
<comment type="caution">
    <text evidence="4">The sequence shown here is derived from an EMBL/GenBank/DDBJ whole genome shotgun (WGS) entry which is preliminary data.</text>
</comment>
<evidence type="ECO:0000256" key="1">
    <source>
        <dbReference type="ARBA" id="ARBA00022630"/>
    </source>
</evidence>
<evidence type="ECO:0000313" key="4">
    <source>
        <dbReference type="EMBL" id="KKK88358.1"/>
    </source>
</evidence>
<dbReference type="GO" id="GO:0050660">
    <property type="term" value="F:flavin adenine dinucleotide binding"/>
    <property type="evidence" value="ECO:0007669"/>
    <property type="project" value="InterPro"/>
</dbReference>
<dbReference type="InterPro" id="IPR004113">
    <property type="entry name" value="FAD-bd_oxidored_4_C"/>
</dbReference>
<protein>
    <recommendedName>
        <fullName evidence="3">FAD-binding oxidoreductase/transferase type 4 C-terminal domain-containing protein</fullName>
    </recommendedName>
</protein>
<dbReference type="GO" id="GO:0003824">
    <property type="term" value="F:catalytic activity"/>
    <property type="evidence" value="ECO:0007669"/>
    <property type="project" value="InterPro"/>
</dbReference>
<dbReference type="InterPro" id="IPR016171">
    <property type="entry name" value="Vanillyl_alc_oxidase_C-sub2"/>
</dbReference>
<dbReference type="Gene3D" id="1.10.45.10">
    <property type="entry name" value="Vanillyl-alcohol Oxidase, Chain A, domain 4"/>
    <property type="match status" value="1"/>
</dbReference>
<evidence type="ECO:0000259" key="3">
    <source>
        <dbReference type="Pfam" id="PF02913"/>
    </source>
</evidence>
<proteinExistence type="predicted"/>
<reference evidence="4" key="1">
    <citation type="journal article" date="2015" name="Nature">
        <title>Complex archaea that bridge the gap between prokaryotes and eukaryotes.</title>
        <authorList>
            <person name="Spang A."/>
            <person name="Saw J.H."/>
            <person name="Jorgensen S.L."/>
            <person name="Zaremba-Niedzwiedzka K."/>
            <person name="Martijn J."/>
            <person name="Lind A.E."/>
            <person name="van Eijk R."/>
            <person name="Schleper C."/>
            <person name="Guy L."/>
            <person name="Ettema T.J."/>
        </authorList>
    </citation>
    <scope>NUCLEOTIDE SEQUENCE</scope>
</reference>